<feature type="transmembrane region" description="Helical" evidence="5">
    <location>
        <begin position="67"/>
        <end position="84"/>
    </location>
</feature>
<feature type="transmembrane region" description="Helical" evidence="5">
    <location>
        <begin position="154"/>
        <end position="175"/>
    </location>
</feature>
<evidence type="ECO:0000256" key="4">
    <source>
        <dbReference type="ARBA" id="ARBA00023136"/>
    </source>
</evidence>
<feature type="transmembrane region" description="Helical" evidence="5">
    <location>
        <begin position="208"/>
        <end position="231"/>
    </location>
</feature>
<keyword evidence="7" id="KW-1185">Reference proteome</keyword>
<comment type="subcellular location">
    <subcellularLocation>
        <location evidence="1">Membrane</location>
        <topology evidence="1">Multi-pass membrane protein</topology>
    </subcellularLocation>
</comment>
<evidence type="ECO:0000256" key="2">
    <source>
        <dbReference type="ARBA" id="ARBA00022692"/>
    </source>
</evidence>
<dbReference type="Pfam" id="PF04172">
    <property type="entry name" value="LrgB"/>
    <property type="match status" value="1"/>
</dbReference>
<evidence type="ECO:0000256" key="1">
    <source>
        <dbReference type="ARBA" id="ARBA00004141"/>
    </source>
</evidence>
<dbReference type="PANTHER" id="PTHR30249:SF16">
    <property type="entry name" value="INNER MEMBRANE PROTEIN"/>
    <property type="match status" value="1"/>
</dbReference>
<proteinExistence type="predicted"/>
<reference evidence="6 7" key="1">
    <citation type="submission" date="2020-07" db="EMBL/GenBank/DDBJ databases">
        <title>Draft genome sequence of violacein-producing bacteria and related species.</title>
        <authorList>
            <person name="Wilson H.S."/>
            <person name="De Leon M.E."/>
        </authorList>
    </citation>
    <scope>NUCLEOTIDE SEQUENCE [LARGE SCALE GENOMIC DNA]</scope>
    <source>
        <strain evidence="6 7">HSC-21Su07</strain>
    </source>
</reference>
<comment type="caution">
    <text evidence="6">The sequence shown here is derived from an EMBL/GenBank/DDBJ whole genome shotgun (WGS) entry which is preliminary data.</text>
</comment>
<evidence type="ECO:0000256" key="5">
    <source>
        <dbReference type="SAM" id="Phobius"/>
    </source>
</evidence>
<gene>
    <name evidence="6" type="ORF">H2Z84_10665</name>
</gene>
<dbReference type="AlphaFoldDB" id="A0A838Y637"/>
<dbReference type="GO" id="GO:0016020">
    <property type="term" value="C:membrane"/>
    <property type="evidence" value="ECO:0007669"/>
    <property type="project" value="UniProtKB-SubCell"/>
</dbReference>
<dbReference type="InterPro" id="IPR007300">
    <property type="entry name" value="CidB/LrgB"/>
</dbReference>
<evidence type="ECO:0000256" key="3">
    <source>
        <dbReference type="ARBA" id="ARBA00022989"/>
    </source>
</evidence>
<feature type="transmembrane region" description="Helical" evidence="5">
    <location>
        <begin position="6"/>
        <end position="24"/>
    </location>
</feature>
<keyword evidence="3 5" id="KW-1133">Transmembrane helix</keyword>
<organism evidence="6 7">
    <name type="scientific">Aquitalea aquatica</name>
    <dbReference type="NCBI Taxonomy" id="3044273"/>
    <lineage>
        <taxon>Bacteria</taxon>
        <taxon>Pseudomonadati</taxon>
        <taxon>Pseudomonadota</taxon>
        <taxon>Betaproteobacteria</taxon>
        <taxon>Neisseriales</taxon>
        <taxon>Chromobacteriaceae</taxon>
        <taxon>Aquitalea</taxon>
    </lineage>
</organism>
<feature type="transmembrane region" description="Helical" evidence="5">
    <location>
        <begin position="36"/>
        <end position="55"/>
    </location>
</feature>
<feature type="transmembrane region" description="Helical" evidence="5">
    <location>
        <begin position="96"/>
        <end position="116"/>
    </location>
</feature>
<protein>
    <submittedName>
        <fullName evidence="6">LrgB family protein</fullName>
    </submittedName>
</protein>
<keyword evidence="2 5" id="KW-0812">Transmembrane</keyword>
<evidence type="ECO:0000313" key="7">
    <source>
        <dbReference type="Proteomes" id="UP000545606"/>
    </source>
</evidence>
<keyword evidence="4 5" id="KW-0472">Membrane</keyword>
<dbReference type="PANTHER" id="PTHR30249">
    <property type="entry name" value="PUTATIVE SEROTONIN TRANSPORTER"/>
    <property type="match status" value="1"/>
</dbReference>
<name>A0A838Y637_9NEIS</name>
<evidence type="ECO:0000313" key="6">
    <source>
        <dbReference type="EMBL" id="MBA4708842.1"/>
    </source>
</evidence>
<dbReference type="Proteomes" id="UP000545606">
    <property type="component" value="Unassembled WGS sequence"/>
</dbReference>
<accession>A0A838Y637</accession>
<dbReference type="EMBL" id="JACERN010000030">
    <property type="protein sequence ID" value="MBA4708842.1"/>
    <property type="molecule type" value="Genomic_DNA"/>
</dbReference>
<sequence length="232" mass="24682">MECPEMENLLAFGCLLLTLVLYWLAKKLYRRTGNWWSAPLLAVPLLVIGAVVVGHIPYHTYFQDTHWLSWLLGPATVAFAIPIYEQRQVIRKHALSLSCGVLVAMPVAVLSSVWLARAFGLSELLQKSLAPRSISTPFAMATASSIGASPDLTAVFVVITGVAGMLLGELMLMLLPLRSRLAKGALLGAAAHGAGTAKANELGAEEGVVASLTMMLGGIATVFAAPLIAWFV</sequence>